<organism evidence="4">
    <name type="scientific">Vitis vinifera</name>
    <name type="common">Grape</name>
    <dbReference type="NCBI Taxonomy" id="29760"/>
    <lineage>
        <taxon>Eukaryota</taxon>
        <taxon>Viridiplantae</taxon>
        <taxon>Streptophyta</taxon>
        <taxon>Embryophyta</taxon>
        <taxon>Tracheophyta</taxon>
        <taxon>Spermatophyta</taxon>
        <taxon>Magnoliopsida</taxon>
        <taxon>eudicotyledons</taxon>
        <taxon>Gunneridae</taxon>
        <taxon>Pentapetalae</taxon>
        <taxon>rosids</taxon>
        <taxon>Vitales</taxon>
        <taxon>Vitaceae</taxon>
        <taxon>Viteae</taxon>
        <taxon>Vitis</taxon>
    </lineage>
</organism>
<dbReference type="PANTHER" id="PTHR42648:SF18">
    <property type="entry name" value="RETROTRANSPOSON, UNCLASSIFIED-LIKE PROTEIN"/>
    <property type="match status" value="1"/>
</dbReference>
<evidence type="ECO:0000256" key="1">
    <source>
        <dbReference type="ARBA" id="ARBA00022723"/>
    </source>
</evidence>
<evidence type="ECO:0000256" key="2">
    <source>
        <dbReference type="ARBA" id="ARBA00022801"/>
    </source>
</evidence>
<dbReference type="PANTHER" id="PTHR42648">
    <property type="entry name" value="TRANSPOSASE, PUTATIVE-RELATED"/>
    <property type="match status" value="1"/>
</dbReference>
<keyword evidence="2" id="KW-0378">Hydrolase</keyword>
<name>A5C7Y6_VITVI</name>
<dbReference type="AlphaFoldDB" id="A5C7Y6"/>
<proteinExistence type="predicted"/>
<dbReference type="EMBL" id="AM485461">
    <property type="protein sequence ID" value="CAN70969.1"/>
    <property type="molecule type" value="Genomic_DNA"/>
</dbReference>
<evidence type="ECO:0000259" key="3">
    <source>
        <dbReference type="Pfam" id="PF07727"/>
    </source>
</evidence>
<dbReference type="InterPro" id="IPR013103">
    <property type="entry name" value="RVT_2"/>
</dbReference>
<dbReference type="GO" id="GO:0016787">
    <property type="term" value="F:hydrolase activity"/>
    <property type="evidence" value="ECO:0007669"/>
    <property type="project" value="UniProtKB-KW"/>
</dbReference>
<feature type="domain" description="Reverse transcriptase Ty1/copia-type" evidence="3">
    <location>
        <begin position="151"/>
        <end position="234"/>
    </location>
</feature>
<dbReference type="GO" id="GO:0003676">
    <property type="term" value="F:nucleic acid binding"/>
    <property type="evidence" value="ECO:0007669"/>
    <property type="project" value="InterPro"/>
</dbReference>
<dbReference type="InterPro" id="IPR012337">
    <property type="entry name" value="RNaseH-like_sf"/>
</dbReference>
<protein>
    <recommendedName>
        <fullName evidence="3">Reverse transcriptase Ty1/copia-type domain-containing protein</fullName>
    </recommendedName>
</protein>
<dbReference type="Gene3D" id="3.30.420.10">
    <property type="entry name" value="Ribonuclease H-like superfamily/Ribonuclease H"/>
    <property type="match status" value="1"/>
</dbReference>
<evidence type="ECO:0000313" key="4">
    <source>
        <dbReference type="EMBL" id="CAN70969.1"/>
    </source>
</evidence>
<feature type="domain" description="Reverse transcriptase Ty1/copia-type" evidence="3">
    <location>
        <begin position="105"/>
        <end position="149"/>
    </location>
</feature>
<dbReference type="SUPFAM" id="SSF53098">
    <property type="entry name" value="Ribonuclease H-like"/>
    <property type="match status" value="1"/>
</dbReference>
<dbReference type="Pfam" id="PF07727">
    <property type="entry name" value="RVT_2"/>
    <property type="match status" value="2"/>
</dbReference>
<keyword evidence="1" id="KW-0479">Metal-binding</keyword>
<dbReference type="InterPro" id="IPR039537">
    <property type="entry name" value="Retrotran_Ty1/copia-like"/>
</dbReference>
<gene>
    <name evidence="4" type="ORF">VITISV_009200</name>
</gene>
<accession>A5C7Y6</accession>
<dbReference type="GO" id="GO:0046872">
    <property type="term" value="F:metal ion binding"/>
    <property type="evidence" value="ECO:0007669"/>
    <property type="project" value="UniProtKB-KW"/>
</dbReference>
<reference evidence="4" key="1">
    <citation type="journal article" date="2007" name="PLoS ONE">
        <title>The first genome sequence of an elite grapevine cultivar (Pinot noir Vitis vinifera L.): coping with a highly heterozygous genome.</title>
        <authorList>
            <person name="Velasco R."/>
            <person name="Zharkikh A."/>
            <person name="Troggio M."/>
            <person name="Cartwright D.A."/>
            <person name="Cestaro A."/>
            <person name="Pruss D."/>
            <person name="Pindo M."/>
            <person name="FitzGerald L.M."/>
            <person name="Vezzulli S."/>
            <person name="Reid J."/>
            <person name="Malacarne G."/>
            <person name="Iliev D."/>
            <person name="Coppola G."/>
            <person name="Wardell B."/>
            <person name="Micheletti D."/>
            <person name="Macalma T."/>
            <person name="Facci M."/>
            <person name="Mitchell J.T."/>
            <person name="Perazzolli M."/>
            <person name="Eldredge G."/>
            <person name="Gatto P."/>
            <person name="Oyzerski R."/>
            <person name="Moretto M."/>
            <person name="Gutin N."/>
            <person name="Stefanini M."/>
            <person name="Chen Y."/>
            <person name="Segala C."/>
            <person name="Davenport C."/>
            <person name="Dematte L."/>
            <person name="Mraz A."/>
            <person name="Battilana J."/>
            <person name="Stormo K."/>
            <person name="Costa F."/>
            <person name="Tao Q."/>
            <person name="Si-Ammour A."/>
            <person name="Harkins T."/>
            <person name="Lackey A."/>
            <person name="Perbost C."/>
            <person name="Taillon B."/>
            <person name="Stella A."/>
            <person name="Solovyev V."/>
            <person name="Fawcett J.A."/>
            <person name="Sterck L."/>
            <person name="Vandepoele K."/>
            <person name="Grando S.M."/>
            <person name="Toppo S."/>
            <person name="Moser C."/>
            <person name="Lanchbury J."/>
            <person name="Bogden R."/>
            <person name="Skolnick M."/>
            <person name="Sgaramella V."/>
            <person name="Bhatnagar S.K."/>
            <person name="Fontana P."/>
            <person name="Gutin A."/>
            <person name="Van de Peer Y."/>
            <person name="Salamini F."/>
            <person name="Viola R."/>
        </authorList>
    </citation>
    <scope>NUCLEOTIDE SEQUENCE</scope>
</reference>
<sequence length="349" mass="40900">MEMTRCMLHDKMLLKKFWAKAISTVVFLHNKLPTKALKDKTPFEAWYGYKPSLNFLRVFGCVCFSHIPQVKCNVAICEPASYEEAIKDQKWKKTMDEEMSMIKKNKTWELADLPKSKKIIGVKWVFRTKLNAYGSIKKYKTRLVVKGHRNELLIVSLYIDDLLVTEGNVKLVEEFKREMKQVFEMTDLRLMTYFLGMEIKQDEDEVFICQRKYAKEILKKFHMEDFKETVTPMNQNESLSKENEIDKVENGDFKSLIVCLMYLTTSRPDILFVVIQMQREGPISKHILSLSHGPNIQAQRVYDMNQEVSTNDPKLYQQPITLHSQCYLHDLVKNDLINWDINDIVGDSG</sequence>
<dbReference type="InterPro" id="IPR036397">
    <property type="entry name" value="RNaseH_sf"/>
</dbReference>